<dbReference type="RefSeq" id="WP_309983289.1">
    <property type="nucleotide sequence ID" value="NZ_JAVDTI010000002.1"/>
</dbReference>
<dbReference type="EMBL" id="JAVDTI010000002">
    <property type="protein sequence ID" value="MDR6805451.1"/>
    <property type="molecule type" value="Genomic_DNA"/>
</dbReference>
<sequence>MTIQEQIIQDVATVTENTGLKSQLYDYLQSLKSNKLQQPNKDAVLSYAGTIQNDEAEEMLKIIDQEFGKVDDEWR</sequence>
<reference evidence="1 2" key="1">
    <citation type="submission" date="2023-07" db="EMBL/GenBank/DDBJ databases">
        <title>Sorghum-associated microbial communities from plants grown in Nebraska, USA.</title>
        <authorList>
            <person name="Schachtman D."/>
        </authorList>
    </citation>
    <scope>NUCLEOTIDE SEQUENCE [LARGE SCALE GENOMIC DNA]</scope>
    <source>
        <strain evidence="1 2">BE57</strain>
    </source>
</reference>
<keyword evidence="2" id="KW-1185">Reference proteome</keyword>
<comment type="caution">
    <text evidence="1">The sequence shown here is derived from an EMBL/GenBank/DDBJ whole genome shotgun (WGS) entry which is preliminary data.</text>
</comment>
<organism evidence="1 2">
    <name type="scientific">Dyadobacter fermentans</name>
    <dbReference type="NCBI Taxonomy" id="94254"/>
    <lineage>
        <taxon>Bacteria</taxon>
        <taxon>Pseudomonadati</taxon>
        <taxon>Bacteroidota</taxon>
        <taxon>Cytophagia</taxon>
        <taxon>Cytophagales</taxon>
        <taxon>Spirosomataceae</taxon>
        <taxon>Dyadobacter</taxon>
    </lineage>
</organism>
<accession>A0ABU1QWB0</accession>
<evidence type="ECO:0000313" key="1">
    <source>
        <dbReference type="EMBL" id="MDR6805451.1"/>
    </source>
</evidence>
<evidence type="ECO:0000313" key="2">
    <source>
        <dbReference type="Proteomes" id="UP001264980"/>
    </source>
</evidence>
<name>A0ABU1QWB0_9BACT</name>
<proteinExistence type="predicted"/>
<gene>
    <name evidence="1" type="ORF">J2W84_002497</name>
</gene>
<protein>
    <submittedName>
        <fullName evidence="1">Uncharacterized protein</fullName>
    </submittedName>
</protein>
<dbReference type="Proteomes" id="UP001264980">
    <property type="component" value="Unassembled WGS sequence"/>
</dbReference>